<proteinExistence type="predicted"/>
<organism evidence="2 4">
    <name type="scientific">Geotoga petraea</name>
    <dbReference type="NCBI Taxonomy" id="28234"/>
    <lineage>
        <taxon>Bacteria</taxon>
        <taxon>Thermotogati</taxon>
        <taxon>Thermotogota</taxon>
        <taxon>Thermotogae</taxon>
        <taxon>Petrotogales</taxon>
        <taxon>Petrotogaceae</taxon>
        <taxon>Geotoga</taxon>
    </lineage>
</organism>
<sequence length="274" mass="31633">MRLFFGILLAIIGFTLLFGIFSVDIVLRIFSNFFNAWPIIFVFIGISILSGIKSLKWVRYINYALSIAFVLYLVFVPIANREDMFNGNFEIPINENYSNYDIQIDFATINLDIRYHEENYIDFQFKDNNSKPDFEINGNRIKIENTYYFTTTNNSKIIVHLPENIEYDFDLNSAIVNMGVEGHSNYINDLKVDAAISNIKMESEFFPIKLKIDSNTAINNIKIYSSRETTYDIDKNGPFISTKVDDNFINNKITPKIKIDSDSAFGNIKLISSK</sequence>
<dbReference type="STRING" id="28234.SAMN04488588_1157"/>
<evidence type="ECO:0000313" key="4">
    <source>
        <dbReference type="Proteomes" id="UP000199322"/>
    </source>
</evidence>
<evidence type="ECO:0000256" key="1">
    <source>
        <dbReference type="SAM" id="Phobius"/>
    </source>
</evidence>
<keyword evidence="1" id="KW-0812">Transmembrane</keyword>
<dbReference type="EMBL" id="SRME01000004">
    <property type="protein sequence ID" value="TGG87585.1"/>
    <property type="molecule type" value="Genomic_DNA"/>
</dbReference>
<evidence type="ECO:0008006" key="6">
    <source>
        <dbReference type="Google" id="ProtNLM"/>
    </source>
</evidence>
<dbReference type="Proteomes" id="UP000297288">
    <property type="component" value="Unassembled WGS sequence"/>
</dbReference>
<protein>
    <recommendedName>
        <fullName evidence="6">DUF5668 domain-containing protein</fullName>
    </recommendedName>
</protein>
<dbReference type="RefSeq" id="WP_091403552.1">
    <property type="nucleotide sequence ID" value="NZ_FMYV01000004.1"/>
</dbReference>
<feature type="transmembrane region" description="Helical" evidence="1">
    <location>
        <begin position="29"/>
        <end position="49"/>
    </location>
</feature>
<evidence type="ECO:0000313" key="3">
    <source>
        <dbReference type="EMBL" id="TGG87585.1"/>
    </source>
</evidence>
<dbReference type="EMBL" id="FMYV01000004">
    <property type="protein sequence ID" value="SDC47196.1"/>
    <property type="molecule type" value="Genomic_DNA"/>
</dbReference>
<keyword evidence="4" id="KW-1185">Reference proteome</keyword>
<gene>
    <name evidence="3" type="ORF">E4650_07520</name>
    <name evidence="2" type="ORF">SAMN04488588_1157</name>
</gene>
<evidence type="ECO:0000313" key="5">
    <source>
        <dbReference type="Proteomes" id="UP000297288"/>
    </source>
</evidence>
<reference evidence="3 5" key="2">
    <citation type="submission" date="2019-04" db="EMBL/GenBank/DDBJ databases">
        <title>Draft genome sequence data and analysis of a Fermenting Bacterium, Geotoga petraea strain HO-Geo1, isolated from heavy-oil petroleum reservoir in Russia.</title>
        <authorList>
            <person name="Grouzdev D.S."/>
            <person name="Semenova E.M."/>
            <person name="Sokolova D.S."/>
            <person name="Tourova T.P."/>
            <person name="Poltaraus A.B."/>
            <person name="Nazina T.N."/>
        </authorList>
    </citation>
    <scope>NUCLEOTIDE SEQUENCE [LARGE SCALE GENOMIC DNA]</scope>
    <source>
        <strain evidence="3 5">HO-Geo1</strain>
    </source>
</reference>
<dbReference type="AlphaFoldDB" id="A0A1G6LWV1"/>
<keyword evidence="1" id="KW-0472">Membrane</keyword>
<reference evidence="2 4" key="1">
    <citation type="submission" date="2016-10" db="EMBL/GenBank/DDBJ databases">
        <authorList>
            <person name="de Groot N.N."/>
        </authorList>
    </citation>
    <scope>NUCLEOTIDE SEQUENCE [LARGE SCALE GENOMIC DNA]</scope>
    <source>
        <strain evidence="2 4">WG14</strain>
    </source>
</reference>
<feature type="transmembrane region" description="Helical" evidence="1">
    <location>
        <begin position="61"/>
        <end position="79"/>
    </location>
</feature>
<evidence type="ECO:0000313" key="2">
    <source>
        <dbReference type="EMBL" id="SDC47196.1"/>
    </source>
</evidence>
<dbReference type="Proteomes" id="UP000199322">
    <property type="component" value="Unassembled WGS sequence"/>
</dbReference>
<name>A0A1G6LWV1_9BACT</name>
<keyword evidence="1" id="KW-1133">Transmembrane helix</keyword>
<accession>A0A1G6LWV1</accession>